<keyword evidence="2" id="KW-1185">Reference proteome</keyword>
<name>A0AAV8TG51_9ROSI</name>
<dbReference type="SUPFAM" id="SSF56672">
    <property type="entry name" value="DNA/RNA polymerases"/>
    <property type="match status" value="1"/>
</dbReference>
<dbReference type="InterPro" id="IPR043502">
    <property type="entry name" value="DNA/RNA_pol_sf"/>
</dbReference>
<organism evidence="1 2">
    <name type="scientific">Erythroxylum novogranatense</name>
    <dbReference type="NCBI Taxonomy" id="1862640"/>
    <lineage>
        <taxon>Eukaryota</taxon>
        <taxon>Viridiplantae</taxon>
        <taxon>Streptophyta</taxon>
        <taxon>Embryophyta</taxon>
        <taxon>Tracheophyta</taxon>
        <taxon>Spermatophyta</taxon>
        <taxon>Magnoliopsida</taxon>
        <taxon>eudicotyledons</taxon>
        <taxon>Gunneridae</taxon>
        <taxon>Pentapetalae</taxon>
        <taxon>rosids</taxon>
        <taxon>fabids</taxon>
        <taxon>Malpighiales</taxon>
        <taxon>Erythroxylaceae</taxon>
        <taxon>Erythroxylum</taxon>
    </lineage>
</organism>
<sequence>MHKASSVSTPSAPQIDLSTLLSPSFEDPTLYRQVVGTLQYLALTRPDISLAVNKTAQFMHSPSTHHWQAVKRILRYLRGTLDHGLVLRSSHSSSLIAYSDADWGGDKTNRKSTSAYVVFHGTNIVSWCSKKQTTVARSSTDSEYRALASAASEVYWLNCLLRELHRPSSATPRIWCDNVSGTYLATNPVFHSRSKHLELDFHFVRDQVRKKALTVSFIPTNDQLADALTKPLSKARFHALKDKLMVSPPIGLRGGVTDMT</sequence>
<dbReference type="AlphaFoldDB" id="A0AAV8TG51"/>
<dbReference type="PANTHER" id="PTHR11439:SF450">
    <property type="entry name" value="REVERSE TRANSCRIPTASE TY1_COPIA-TYPE DOMAIN-CONTAINING PROTEIN"/>
    <property type="match status" value="1"/>
</dbReference>
<dbReference type="Proteomes" id="UP001159364">
    <property type="component" value="Linkage Group LG05"/>
</dbReference>
<gene>
    <name evidence="1" type="ORF">K2173_014904</name>
</gene>
<comment type="caution">
    <text evidence="1">The sequence shown here is derived from an EMBL/GenBank/DDBJ whole genome shotgun (WGS) entry which is preliminary data.</text>
</comment>
<reference evidence="1 2" key="1">
    <citation type="submission" date="2021-09" db="EMBL/GenBank/DDBJ databases">
        <title>Genomic insights and catalytic innovation underlie evolution of tropane alkaloids biosynthesis.</title>
        <authorList>
            <person name="Wang Y.-J."/>
            <person name="Tian T."/>
            <person name="Huang J.-P."/>
            <person name="Huang S.-X."/>
        </authorList>
    </citation>
    <scope>NUCLEOTIDE SEQUENCE [LARGE SCALE GENOMIC DNA]</scope>
    <source>
        <strain evidence="1">KIB-2018</strain>
        <tissue evidence="1">Leaf</tissue>
    </source>
</reference>
<evidence type="ECO:0000313" key="1">
    <source>
        <dbReference type="EMBL" id="KAJ8765782.1"/>
    </source>
</evidence>
<proteinExistence type="predicted"/>
<dbReference type="EMBL" id="JAIWQS010000005">
    <property type="protein sequence ID" value="KAJ8765782.1"/>
    <property type="molecule type" value="Genomic_DNA"/>
</dbReference>
<dbReference type="PANTHER" id="PTHR11439">
    <property type="entry name" value="GAG-POL-RELATED RETROTRANSPOSON"/>
    <property type="match status" value="1"/>
</dbReference>
<protein>
    <submittedName>
        <fullName evidence="1">Uncharacterized protein</fullName>
    </submittedName>
</protein>
<evidence type="ECO:0000313" key="2">
    <source>
        <dbReference type="Proteomes" id="UP001159364"/>
    </source>
</evidence>
<dbReference type="CDD" id="cd09272">
    <property type="entry name" value="RNase_HI_RT_Ty1"/>
    <property type="match status" value="1"/>
</dbReference>
<accession>A0AAV8TG51</accession>